<dbReference type="InterPro" id="IPR001077">
    <property type="entry name" value="COMT_C"/>
</dbReference>
<dbReference type="Proteomes" id="UP001492380">
    <property type="component" value="Unassembled WGS sequence"/>
</dbReference>
<evidence type="ECO:0000256" key="1">
    <source>
        <dbReference type="ARBA" id="ARBA00022603"/>
    </source>
</evidence>
<dbReference type="Gene3D" id="1.10.10.10">
    <property type="entry name" value="Winged helix-like DNA-binding domain superfamily/Winged helix DNA-binding domain"/>
    <property type="match status" value="1"/>
</dbReference>
<evidence type="ECO:0000256" key="2">
    <source>
        <dbReference type="ARBA" id="ARBA00022679"/>
    </source>
</evidence>
<keyword evidence="2" id="KW-0808">Transferase</keyword>
<dbReference type="InterPro" id="IPR016461">
    <property type="entry name" value="COMT-like"/>
</dbReference>
<evidence type="ECO:0000256" key="3">
    <source>
        <dbReference type="ARBA" id="ARBA00022691"/>
    </source>
</evidence>
<organism evidence="5 6">
    <name type="scientific">Phyllosticta capitalensis</name>
    <dbReference type="NCBI Taxonomy" id="121624"/>
    <lineage>
        <taxon>Eukaryota</taxon>
        <taxon>Fungi</taxon>
        <taxon>Dikarya</taxon>
        <taxon>Ascomycota</taxon>
        <taxon>Pezizomycotina</taxon>
        <taxon>Dothideomycetes</taxon>
        <taxon>Dothideomycetes incertae sedis</taxon>
        <taxon>Botryosphaeriales</taxon>
        <taxon>Phyllostictaceae</taxon>
        <taxon>Phyllosticta</taxon>
    </lineage>
</organism>
<dbReference type="PROSITE" id="PS51683">
    <property type="entry name" value="SAM_OMT_II"/>
    <property type="match status" value="1"/>
</dbReference>
<evidence type="ECO:0000313" key="6">
    <source>
        <dbReference type="Proteomes" id="UP001492380"/>
    </source>
</evidence>
<keyword evidence="1" id="KW-0489">Methyltransferase</keyword>
<reference evidence="5 6" key="1">
    <citation type="submission" date="2024-04" db="EMBL/GenBank/DDBJ databases">
        <title>Phyllosticta paracitricarpa is synonymous to the EU quarantine fungus P. citricarpa based on phylogenomic analyses.</title>
        <authorList>
            <consortium name="Lawrence Berkeley National Laboratory"/>
            <person name="Van Ingen-Buijs V.A."/>
            <person name="Van Westerhoven A.C."/>
            <person name="Haridas S."/>
            <person name="Skiadas P."/>
            <person name="Martin F."/>
            <person name="Groenewald J.Z."/>
            <person name="Crous P.W."/>
            <person name="Seidl M.F."/>
        </authorList>
    </citation>
    <scope>NUCLEOTIDE SEQUENCE [LARGE SCALE GENOMIC DNA]</scope>
    <source>
        <strain evidence="5 6">CBS 123374</strain>
    </source>
</reference>
<dbReference type="Gene3D" id="3.40.50.150">
    <property type="entry name" value="Vaccinia Virus protein VP39"/>
    <property type="match status" value="1"/>
</dbReference>
<evidence type="ECO:0000313" key="5">
    <source>
        <dbReference type="EMBL" id="KAK8230749.1"/>
    </source>
</evidence>
<accession>A0ABR1YJ49</accession>
<dbReference type="Pfam" id="PF00891">
    <property type="entry name" value="Methyltransf_2"/>
    <property type="match status" value="1"/>
</dbReference>
<keyword evidence="3" id="KW-0949">S-adenosyl-L-methionine</keyword>
<sequence>MSFTALAEQLLEEAKKLDSHVAAGRDVSNLATTAGAPDHKNFVVQFKESRERAINTANEFLRQAYGPRDYVREKLSSGTDNISFQALYRYDIPPKVNEKTGTTFTDLAKQAGVPEEPLARILRNAVTLGIFEEPSPGVLAHNAISRSLLDPYWLSFMGFVAQDLVKFHTRALDAIEKWPAVSEPTECGFSLAYQSKDPLFLHFEKNPEIAMRAGKAFRAVHNTTDDGSIWQEIDRPGAVMVDVGGGHGHIAMAIARATRHLKCVVEDLPGTVEITKKEIPPELEGRVQCQAQDFFTEQQWKGADVYFFSKIMHDWSDAYCIKILRNLIPAMKEGSTVVVNEWLVPEQARAENAQRFIRLADLTMLSAHNGKERTKGDWRKLFKEADERFGAVEFVEWPWTNFVHILSVWKP</sequence>
<dbReference type="InterPro" id="IPR036390">
    <property type="entry name" value="WH_DNA-bd_sf"/>
</dbReference>
<gene>
    <name evidence="5" type="ORF">HDK90DRAFT_527000</name>
</gene>
<dbReference type="InterPro" id="IPR029063">
    <property type="entry name" value="SAM-dependent_MTases_sf"/>
</dbReference>
<proteinExistence type="predicted"/>
<comment type="caution">
    <text evidence="5">The sequence shown here is derived from an EMBL/GenBank/DDBJ whole genome shotgun (WGS) entry which is preliminary data.</text>
</comment>
<name>A0ABR1YJ49_9PEZI</name>
<dbReference type="SUPFAM" id="SSF46785">
    <property type="entry name" value="Winged helix' DNA-binding domain"/>
    <property type="match status" value="1"/>
</dbReference>
<keyword evidence="6" id="KW-1185">Reference proteome</keyword>
<dbReference type="PANTHER" id="PTHR43712">
    <property type="entry name" value="PUTATIVE (AFU_ORTHOLOGUE AFUA_4G14580)-RELATED"/>
    <property type="match status" value="1"/>
</dbReference>
<protein>
    <submittedName>
        <fullName evidence="5">O-methyltransferase-domain-containing protein</fullName>
    </submittedName>
</protein>
<evidence type="ECO:0000259" key="4">
    <source>
        <dbReference type="Pfam" id="PF00891"/>
    </source>
</evidence>
<dbReference type="PANTHER" id="PTHR43712:SF16">
    <property type="entry name" value="O-METHYLTRANSFERASE ELCB"/>
    <property type="match status" value="1"/>
</dbReference>
<dbReference type="EMBL" id="JBBWRZ010000008">
    <property type="protein sequence ID" value="KAK8230749.1"/>
    <property type="molecule type" value="Genomic_DNA"/>
</dbReference>
<dbReference type="InterPro" id="IPR036388">
    <property type="entry name" value="WH-like_DNA-bd_sf"/>
</dbReference>
<dbReference type="SUPFAM" id="SSF53335">
    <property type="entry name" value="S-adenosyl-L-methionine-dependent methyltransferases"/>
    <property type="match status" value="1"/>
</dbReference>
<feature type="domain" description="O-methyltransferase C-terminal" evidence="4">
    <location>
        <begin position="239"/>
        <end position="385"/>
    </location>
</feature>